<dbReference type="Proteomes" id="UP000185151">
    <property type="component" value="Unassembled WGS sequence"/>
</dbReference>
<keyword evidence="2" id="KW-1185">Reference proteome</keyword>
<evidence type="ECO:0000313" key="2">
    <source>
        <dbReference type="Proteomes" id="UP000185151"/>
    </source>
</evidence>
<sequence>MSAARRMRAMPNAWAGGGEFSSGVNKSEKNRYALASLDTYVIDRPMNPLRALRRVTLLSLCLPCVFTTGTALAAGCPAADAAAGAALSAQQKVQHDSKFTPVGEEGDTDVPVAVQRSLHSFKQALAEAVDARMACAAQSVDIAALNRDLSASLQVKAVTPTELTRGPAYGSGLNLNARLTSASSAAPLVLVRAGVSIECGNDNVLLGYRWDGVHWKRVLRWQADDYKSIADAYGDPFGVVPLHDGQVAVVHGTPWCSSRWSRFDLDVIAPGEGASAQRGVFHMEHGYFSDAEISFNPTAEGFEMRAQVASLDGDLMQRLGIFRFRVDGDQVTRVQPAANNGRDFVDEWLTIDEAQARQWSDPATAAQALAERTRFNATAKQAQLGMSYGAVRACSDHAARYQVDVQLNTDTPAKAAPHFALIQQARNGFTLVGFNTAADPQCRGADLMSSKGK</sequence>
<accession>A0A1N6KS93</accession>
<protein>
    <submittedName>
        <fullName evidence="1">Uncharacterized protein</fullName>
    </submittedName>
</protein>
<dbReference type="AlphaFoldDB" id="A0A1N6KS93"/>
<dbReference type="EMBL" id="FSRU01000002">
    <property type="protein sequence ID" value="SIO59246.1"/>
    <property type="molecule type" value="Genomic_DNA"/>
</dbReference>
<gene>
    <name evidence="1" type="ORF">SAMN05444165_4447</name>
</gene>
<organism evidence="1 2">
    <name type="scientific">Paraburkholderia phenazinium</name>
    <dbReference type="NCBI Taxonomy" id="60549"/>
    <lineage>
        <taxon>Bacteria</taxon>
        <taxon>Pseudomonadati</taxon>
        <taxon>Pseudomonadota</taxon>
        <taxon>Betaproteobacteria</taxon>
        <taxon>Burkholderiales</taxon>
        <taxon>Burkholderiaceae</taxon>
        <taxon>Paraburkholderia</taxon>
    </lineage>
</organism>
<proteinExistence type="predicted"/>
<evidence type="ECO:0000313" key="1">
    <source>
        <dbReference type="EMBL" id="SIO59246.1"/>
    </source>
</evidence>
<name>A0A1N6KS93_9BURK</name>
<reference evidence="1 2" key="1">
    <citation type="submission" date="2016-11" db="EMBL/GenBank/DDBJ databases">
        <authorList>
            <person name="Jaros S."/>
            <person name="Januszkiewicz K."/>
            <person name="Wedrychowicz H."/>
        </authorList>
    </citation>
    <scope>NUCLEOTIDE SEQUENCE [LARGE SCALE GENOMIC DNA]</scope>
    <source>
        <strain evidence="1 2">GAS95</strain>
    </source>
</reference>